<dbReference type="Pfam" id="PF13510">
    <property type="entry name" value="Fer2_4"/>
    <property type="match status" value="1"/>
</dbReference>
<dbReference type="Gene3D" id="3.10.20.440">
    <property type="entry name" value="2Fe-2S iron-sulphur cluster binding domain, sarcosine oxidase, alpha subunit, N-terminal domain"/>
    <property type="match status" value="1"/>
</dbReference>
<dbReference type="InterPro" id="IPR036010">
    <property type="entry name" value="2Fe-2S_ferredoxin-like_sf"/>
</dbReference>
<dbReference type="SUPFAM" id="SSF54292">
    <property type="entry name" value="2Fe-2S ferredoxin-like"/>
    <property type="match status" value="1"/>
</dbReference>
<gene>
    <name evidence="2" type="ORF">HLB44_10155</name>
</gene>
<keyword evidence="1" id="KW-0560">Oxidoreductase</keyword>
<dbReference type="EMBL" id="JABRWJ010000003">
    <property type="protein sequence ID" value="NRF67346.1"/>
    <property type="molecule type" value="Genomic_DNA"/>
</dbReference>
<proteinExistence type="predicted"/>
<comment type="caution">
    <text evidence="2">The sequence shown here is derived from an EMBL/GenBank/DDBJ whole genome shotgun (WGS) entry which is preliminary data.</text>
</comment>
<keyword evidence="3" id="KW-1185">Reference proteome</keyword>
<dbReference type="InterPro" id="IPR042204">
    <property type="entry name" value="2Fe-2S-bd_N"/>
</dbReference>
<evidence type="ECO:0000313" key="3">
    <source>
        <dbReference type="Proteomes" id="UP000737171"/>
    </source>
</evidence>
<evidence type="ECO:0000256" key="1">
    <source>
        <dbReference type="ARBA" id="ARBA00023002"/>
    </source>
</evidence>
<evidence type="ECO:0000313" key="2">
    <source>
        <dbReference type="EMBL" id="NRF67346.1"/>
    </source>
</evidence>
<organism evidence="2 3">
    <name type="scientific">Pseudaquabacterium terrae</name>
    <dbReference type="NCBI Taxonomy" id="2732868"/>
    <lineage>
        <taxon>Bacteria</taxon>
        <taxon>Pseudomonadati</taxon>
        <taxon>Pseudomonadota</taxon>
        <taxon>Betaproteobacteria</taxon>
        <taxon>Burkholderiales</taxon>
        <taxon>Sphaerotilaceae</taxon>
        <taxon>Pseudaquabacterium</taxon>
    </lineage>
</organism>
<protein>
    <submittedName>
        <fullName evidence="2">(2Fe-2S)-binding protein</fullName>
    </submittedName>
</protein>
<sequence>MIDGQACEAPPGSNVAALLWSLGRPARRSLRGEVRLPWCGMGVCGECRVTIDGRDGVLACLTPCRAGLRVQTQRGGRR</sequence>
<name>A0ABX2EFH2_9BURK</name>
<reference evidence="2 3" key="1">
    <citation type="submission" date="2020-05" db="EMBL/GenBank/DDBJ databases">
        <title>Aquincola sp. isolate from soil.</title>
        <authorList>
            <person name="Han J."/>
            <person name="Kim D.-U."/>
        </authorList>
    </citation>
    <scope>NUCLEOTIDE SEQUENCE [LARGE SCALE GENOMIC DNA]</scope>
    <source>
        <strain evidence="2 3">S2</strain>
    </source>
</reference>
<accession>A0ABX2EFH2</accession>
<dbReference type="Proteomes" id="UP000737171">
    <property type="component" value="Unassembled WGS sequence"/>
</dbReference>